<gene>
    <name evidence="1" type="ORF">SAMN02927921_01400</name>
</gene>
<sequence length="74" mass="8406">MNTSKKGLGIIYILNVPEAWQGNPKQHILYLAIPHPSSDRKNRNNLGKVILLYPTGTEQGTYRYNLVPRANWGD</sequence>
<reference evidence="1 2" key="1">
    <citation type="submission" date="2016-11" db="EMBL/GenBank/DDBJ databases">
        <authorList>
            <person name="Jaros S."/>
            <person name="Januszkiewicz K."/>
            <person name="Wedrychowicz H."/>
        </authorList>
    </citation>
    <scope>NUCLEOTIDE SEQUENCE [LARGE SCALE GENOMIC DNA]</scope>
    <source>
        <strain evidence="1 2">CGMCC 1.12145</strain>
    </source>
</reference>
<accession>A0A1K1NRX7</accession>
<organism evidence="1 2">
    <name type="scientific">Sinomicrobium oceani</name>
    <dbReference type="NCBI Taxonomy" id="1150368"/>
    <lineage>
        <taxon>Bacteria</taxon>
        <taxon>Pseudomonadati</taxon>
        <taxon>Bacteroidota</taxon>
        <taxon>Flavobacteriia</taxon>
        <taxon>Flavobacteriales</taxon>
        <taxon>Flavobacteriaceae</taxon>
        <taxon>Sinomicrobium</taxon>
    </lineage>
</organism>
<proteinExistence type="predicted"/>
<protein>
    <submittedName>
        <fullName evidence="1">Uncharacterized protein</fullName>
    </submittedName>
</protein>
<dbReference type="RefSeq" id="WP_072316638.1">
    <property type="nucleotide sequence ID" value="NZ_FPJE01000006.1"/>
</dbReference>
<dbReference type="Proteomes" id="UP000182248">
    <property type="component" value="Unassembled WGS sequence"/>
</dbReference>
<evidence type="ECO:0000313" key="2">
    <source>
        <dbReference type="Proteomes" id="UP000182248"/>
    </source>
</evidence>
<evidence type="ECO:0000313" key="1">
    <source>
        <dbReference type="EMBL" id="SFW37989.1"/>
    </source>
</evidence>
<dbReference type="AlphaFoldDB" id="A0A1K1NRX7"/>
<keyword evidence="2" id="KW-1185">Reference proteome</keyword>
<name>A0A1K1NRX7_9FLAO</name>
<dbReference type="EMBL" id="FPJE01000006">
    <property type="protein sequence ID" value="SFW37989.1"/>
    <property type="molecule type" value="Genomic_DNA"/>
</dbReference>